<proteinExistence type="predicted"/>
<evidence type="ECO:0000259" key="1">
    <source>
        <dbReference type="Pfam" id="PF24292"/>
    </source>
</evidence>
<dbReference type="STRING" id="1121326.CLMAG_50100"/>
<dbReference type="OrthoDB" id="1753012at2"/>
<dbReference type="RefSeq" id="WP_066628545.1">
    <property type="nucleotide sequence ID" value="NZ_FQXL01000007.1"/>
</dbReference>
<protein>
    <recommendedName>
        <fullName evidence="1">DUF7479 domain-containing protein</fullName>
    </recommendedName>
</protein>
<evidence type="ECO:0000313" key="3">
    <source>
        <dbReference type="Proteomes" id="UP000076603"/>
    </source>
</evidence>
<reference evidence="2 3" key="1">
    <citation type="submission" date="2016-04" db="EMBL/GenBank/DDBJ databases">
        <title>Genome sequence of Clostridium magnum DSM 2767.</title>
        <authorList>
            <person name="Poehlein A."/>
            <person name="Uhlig R."/>
            <person name="Fischer R."/>
            <person name="Bahl H."/>
            <person name="Daniel R."/>
        </authorList>
    </citation>
    <scope>NUCLEOTIDE SEQUENCE [LARGE SCALE GENOMIC DNA]</scope>
    <source>
        <strain evidence="2 3">DSM 2767</strain>
    </source>
</reference>
<keyword evidence="3" id="KW-1185">Reference proteome</keyword>
<dbReference type="InterPro" id="IPR054656">
    <property type="entry name" value="DVU_1557-like"/>
</dbReference>
<organism evidence="2 3">
    <name type="scientific">Clostridium magnum DSM 2767</name>
    <dbReference type="NCBI Taxonomy" id="1121326"/>
    <lineage>
        <taxon>Bacteria</taxon>
        <taxon>Bacillati</taxon>
        <taxon>Bacillota</taxon>
        <taxon>Clostridia</taxon>
        <taxon>Eubacteriales</taxon>
        <taxon>Clostridiaceae</taxon>
        <taxon>Clostridium</taxon>
    </lineage>
</organism>
<dbReference type="EMBL" id="LWAE01000008">
    <property type="protein sequence ID" value="KZL89519.1"/>
    <property type="molecule type" value="Genomic_DNA"/>
</dbReference>
<dbReference type="Proteomes" id="UP000076603">
    <property type="component" value="Unassembled WGS sequence"/>
</dbReference>
<dbReference type="NCBIfam" id="NF045645">
    <property type="entry name" value="DVU_1557_fam"/>
    <property type="match status" value="1"/>
</dbReference>
<dbReference type="Pfam" id="PF24292">
    <property type="entry name" value="DUF7479"/>
    <property type="match status" value="1"/>
</dbReference>
<accession>A0A162R6T1</accession>
<name>A0A162R6T1_9CLOT</name>
<gene>
    <name evidence="2" type="ORF">CLMAG_50100</name>
</gene>
<dbReference type="AlphaFoldDB" id="A0A162R6T1"/>
<evidence type="ECO:0000313" key="2">
    <source>
        <dbReference type="EMBL" id="KZL89519.1"/>
    </source>
</evidence>
<sequence>MRVVKDEKTPWICDKCNKELQVKLTKVVYLGGTFEVELMQCPQCKMVLIDEDLALGKMLEVEKSLEDK</sequence>
<dbReference type="InterPro" id="IPR055902">
    <property type="entry name" value="DUF7479"/>
</dbReference>
<dbReference type="PATRIC" id="fig|1121326.3.peg.5074"/>
<comment type="caution">
    <text evidence="2">The sequence shown here is derived from an EMBL/GenBank/DDBJ whole genome shotgun (WGS) entry which is preliminary data.</text>
</comment>
<feature type="domain" description="DUF7479" evidence="1">
    <location>
        <begin position="10"/>
        <end position="68"/>
    </location>
</feature>